<keyword evidence="4 5" id="KW-0539">Nucleus</keyword>
<dbReference type="GO" id="GO:0005634">
    <property type="term" value="C:nucleus"/>
    <property type="evidence" value="ECO:0007669"/>
    <property type="project" value="UniProtKB-SubCell"/>
</dbReference>
<feature type="region of interest" description="Disordered" evidence="6">
    <location>
        <begin position="169"/>
        <end position="209"/>
    </location>
</feature>
<evidence type="ECO:0000256" key="4">
    <source>
        <dbReference type="ARBA" id="ARBA00023242"/>
    </source>
</evidence>
<evidence type="ECO:0000256" key="3">
    <source>
        <dbReference type="ARBA" id="ARBA00023163"/>
    </source>
</evidence>
<feature type="domain" description="YEATS" evidence="7">
    <location>
        <begin position="9"/>
        <end position="162"/>
    </location>
</feature>
<evidence type="ECO:0000256" key="2">
    <source>
        <dbReference type="ARBA" id="ARBA00023015"/>
    </source>
</evidence>
<evidence type="ECO:0000256" key="6">
    <source>
        <dbReference type="SAM" id="MobiDB-lite"/>
    </source>
</evidence>
<feature type="compositionally biased region" description="Basic residues" evidence="6">
    <location>
        <begin position="169"/>
        <end position="183"/>
    </location>
</feature>
<evidence type="ECO:0000256" key="5">
    <source>
        <dbReference type="PROSITE-ProRule" id="PRU00376"/>
    </source>
</evidence>
<comment type="caution">
    <text evidence="8">The sequence shown here is derived from an EMBL/GenBank/DDBJ whole genome shotgun (WGS) entry which is preliminary data.</text>
</comment>
<dbReference type="InterPro" id="IPR005033">
    <property type="entry name" value="YEATS"/>
</dbReference>
<dbReference type="InterPro" id="IPR055129">
    <property type="entry name" value="YEATS_dom"/>
</dbReference>
<evidence type="ECO:0000313" key="8">
    <source>
        <dbReference type="EMBL" id="KAF2155751.1"/>
    </source>
</evidence>
<sequence length="250" mass="28452">MPAASASKRVKNTRVSRSFIIGNEAWTLDAKNHPGPIPDGHTKGWRVYVRPLPGGPDLTTWLKKVQFKLHHTYADASRTVEAPPFEVTETGYGEFEIELRLYFDSSSGEKAQYRFHRLRLEQFGEDSQVRVQKDTNLVTAETCEIVEFNEPSNDFWAKLTGEDQFGHLRKKTAGGKGRGKGKAAKVEWEGDREPGAGLPEKGTPDAPWSREMEKKVLEMLGDAHRELDVEIERERERAKDRQKRMQEVST</sequence>
<dbReference type="OrthoDB" id="16041at2759"/>
<gene>
    <name evidence="8" type="ORF">K461DRAFT_290749</name>
</gene>
<dbReference type="AlphaFoldDB" id="A0A9P4J6R5"/>
<accession>A0A9P4J6R5</accession>
<dbReference type="PANTHER" id="PTHR47573">
    <property type="entry name" value="PROTEIN AF-9 HOMOLOG"/>
    <property type="match status" value="1"/>
</dbReference>
<dbReference type="PANTHER" id="PTHR47573:SF1">
    <property type="entry name" value="PROTEIN AF-9 HOMOLOG"/>
    <property type="match status" value="1"/>
</dbReference>
<dbReference type="Pfam" id="PF03366">
    <property type="entry name" value="YEATS"/>
    <property type="match status" value="1"/>
</dbReference>
<dbReference type="EMBL" id="ML996082">
    <property type="protein sequence ID" value="KAF2155751.1"/>
    <property type="molecule type" value="Genomic_DNA"/>
</dbReference>
<name>A0A9P4J6R5_9PEZI</name>
<dbReference type="GO" id="GO:0006355">
    <property type="term" value="P:regulation of DNA-templated transcription"/>
    <property type="evidence" value="ECO:0007669"/>
    <property type="project" value="InterPro"/>
</dbReference>
<reference evidence="8" key="1">
    <citation type="journal article" date="2020" name="Stud. Mycol.">
        <title>101 Dothideomycetes genomes: a test case for predicting lifestyles and emergence of pathogens.</title>
        <authorList>
            <person name="Haridas S."/>
            <person name="Albert R."/>
            <person name="Binder M."/>
            <person name="Bloem J."/>
            <person name="Labutti K."/>
            <person name="Salamov A."/>
            <person name="Andreopoulos B."/>
            <person name="Baker S."/>
            <person name="Barry K."/>
            <person name="Bills G."/>
            <person name="Bluhm B."/>
            <person name="Cannon C."/>
            <person name="Castanera R."/>
            <person name="Culley D."/>
            <person name="Daum C."/>
            <person name="Ezra D."/>
            <person name="Gonzalez J."/>
            <person name="Henrissat B."/>
            <person name="Kuo A."/>
            <person name="Liang C."/>
            <person name="Lipzen A."/>
            <person name="Lutzoni F."/>
            <person name="Magnuson J."/>
            <person name="Mondo S."/>
            <person name="Nolan M."/>
            <person name="Ohm R."/>
            <person name="Pangilinan J."/>
            <person name="Park H.-J."/>
            <person name="Ramirez L."/>
            <person name="Alfaro M."/>
            <person name="Sun H."/>
            <person name="Tritt A."/>
            <person name="Yoshinaga Y."/>
            <person name="Zwiers L.-H."/>
            <person name="Turgeon B."/>
            <person name="Goodwin S."/>
            <person name="Spatafora J."/>
            <person name="Crous P."/>
            <person name="Grigoriev I."/>
        </authorList>
    </citation>
    <scope>NUCLEOTIDE SEQUENCE</scope>
    <source>
        <strain evidence="8">CBS 260.36</strain>
    </source>
</reference>
<keyword evidence="3" id="KW-0804">Transcription</keyword>
<dbReference type="PROSITE" id="PS51037">
    <property type="entry name" value="YEATS"/>
    <property type="match status" value="1"/>
</dbReference>
<dbReference type="GO" id="GO:0000785">
    <property type="term" value="C:chromatin"/>
    <property type="evidence" value="ECO:0007669"/>
    <property type="project" value="UniProtKB-ARBA"/>
</dbReference>
<dbReference type="Gene3D" id="2.60.40.1970">
    <property type="entry name" value="YEATS domain"/>
    <property type="match status" value="1"/>
</dbReference>
<dbReference type="Proteomes" id="UP000799439">
    <property type="component" value="Unassembled WGS sequence"/>
</dbReference>
<protein>
    <recommendedName>
        <fullName evidence="1">Protein AF-9 homolog</fullName>
    </recommendedName>
</protein>
<proteinExistence type="predicted"/>
<comment type="subcellular location">
    <subcellularLocation>
        <location evidence="5">Nucleus</location>
    </subcellularLocation>
</comment>
<dbReference type="InterPro" id="IPR038704">
    <property type="entry name" value="YEAST_sf"/>
</dbReference>
<evidence type="ECO:0000259" key="7">
    <source>
        <dbReference type="PROSITE" id="PS51037"/>
    </source>
</evidence>
<feature type="compositionally biased region" description="Basic and acidic residues" evidence="6">
    <location>
        <begin position="184"/>
        <end position="194"/>
    </location>
</feature>
<keyword evidence="2" id="KW-0805">Transcription regulation</keyword>
<evidence type="ECO:0000256" key="1">
    <source>
        <dbReference type="ARBA" id="ARBA00022408"/>
    </source>
</evidence>
<evidence type="ECO:0000313" key="9">
    <source>
        <dbReference type="Proteomes" id="UP000799439"/>
    </source>
</evidence>
<organism evidence="8 9">
    <name type="scientific">Myriangium duriaei CBS 260.36</name>
    <dbReference type="NCBI Taxonomy" id="1168546"/>
    <lineage>
        <taxon>Eukaryota</taxon>
        <taxon>Fungi</taxon>
        <taxon>Dikarya</taxon>
        <taxon>Ascomycota</taxon>
        <taxon>Pezizomycotina</taxon>
        <taxon>Dothideomycetes</taxon>
        <taxon>Dothideomycetidae</taxon>
        <taxon>Myriangiales</taxon>
        <taxon>Myriangiaceae</taxon>
        <taxon>Myriangium</taxon>
    </lineage>
</organism>
<feature type="region of interest" description="Disordered" evidence="6">
    <location>
        <begin position="224"/>
        <end position="250"/>
    </location>
</feature>
<keyword evidence="9" id="KW-1185">Reference proteome</keyword>